<dbReference type="AlphaFoldDB" id="A0A0E9TAM7"/>
<sequence>MKRKIVCSVYPPCINININKVNNKLKIG</sequence>
<reference evidence="1" key="1">
    <citation type="submission" date="2014-11" db="EMBL/GenBank/DDBJ databases">
        <authorList>
            <person name="Amaro Gonzalez C."/>
        </authorList>
    </citation>
    <scope>NUCLEOTIDE SEQUENCE</scope>
</reference>
<dbReference type="EMBL" id="GBXM01058622">
    <property type="protein sequence ID" value="JAH49955.1"/>
    <property type="molecule type" value="Transcribed_RNA"/>
</dbReference>
<organism evidence="1">
    <name type="scientific">Anguilla anguilla</name>
    <name type="common">European freshwater eel</name>
    <name type="synonym">Muraena anguilla</name>
    <dbReference type="NCBI Taxonomy" id="7936"/>
    <lineage>
        <taxon>Eukaryota</taxon>
        <taxon>Metazoa</taxon>
        <taxon>Chordata</taxon>
        <taxon>Craniata</taxon>
        <taxon>Vertebrata</taxon>
        <taxon>Euteleostomi</taxon>
        <taxon>Actinopterygii</taxon>
        <taxon>Neopterygii</taxon>
        <taxon>Teleostei</taxon>
        <taxon>Anguilliformes</taxon>
        <taxon>Anguillidae</taxon>
        <taxon>Anguilla</taxon>
    </lineage>
</organism>
<reference evidence="1" key="2">
    <citation type="journal article" date="2015" name="Fish Shellfish Immunol.">
        <title>Early steps in the European eel (Anguilla anguilla)-Vibrio vulnificus interaction in the gills: Role of the RtxA13 toxin.</title>
        <authorList>
            <person name="Callol A."/>
            <person name="Pajuelo D."/>
            <person name="Ebbesson L."/>
            <person name="Teles M."/>
            <person name="MacKenzie S."/>
            <person name="Amaro C."/>
        </authorList>
    </citation>
    <scope>NUCLEOTIDE SEQUENCE</scope>
</reference>
<accession>A0A0E9TAM7</accession>
<protein>
    <submittedName>
        <fullName evidence="1">Uncharacterized protein</fullName>
    </submittedName>
</protein>
<name>A0A0E9TAM7_ANGAN</name>
<proteinExistence type="predicted"/>
<evidence type="ECO:0000313" key="1">
    <source>
        <dbReference type="EMBL" id="JAH49955.1"/>
    </source>
</evidence>